<evidence type="ECO:0000313" key="1">
    <source>
        <dbReference type="EMBL" id="MPM68482.1"/>
    </source>
</evidence>
<name>A0A645BTB9_9ZZZZ</name>
<sequence>MELELKGKFVFNLLILQQKTLQVMLITYQLQNQEPMKPVLKLE</sequence>
<dbReference type="AlphaFoldDB" id="A0A645BTB9"/>
<proteinExistence type="predicted"/>
<protein>
    <submittedName>
        <fullName evidence="1">Uncharacterized protein</fullName>
    </submittedName>
</protein>
<gene>
    <name evidence="1" type="ORF">SDC9_115415</name>
</gene>
<organism evidence="1">
    <name type="scientific">bioreactor metagenome</name>
    <dbReference type="NCBI Taxonomy" id="1076179"/>
    <lineage>
        <taxon>unclassified sequences</taxon>
        <taxon>metagenomes</taxon>
        <taxon>ecological metagenomes</taxon>
    </lineage>
</organism>
<comment type="caution">
    <text evidence="1">The sequence shown here is derived from an EMBL/GenBank/DDBJ whole genome shotgun (WGS) entry which is preliminary data.</text>
</comment>
<accession>A0A645BTB9</accession>
<dbReference type="EMBL" id="VSSQ01022280">
    <property type="protein sequence ID" value="MPM68482.1"/>
    <property type="molecule type" value="Genomic_DNA"/>
</dbReference>
<reference evidence="1" key="1">
    <citation type="submission" date="2019-08" db="EMBL/GenBank/DDBJ databases">
        <authorList>
            <person name="Kucharzyk K."/>
            <person name="Murdoch R.W."/>
            <person name="Higgins S."/>
            <person name="Loffler F."/>
        </authorList>
    </citation>
    <scope>NUCLEOTIDE SEQUENCE</scope>
</reference>